<reference evidence="2 3" key="1">
    <citation type="submission" date="2014-07" db="EMBL/GenBank/DDBJ databases">
        <title>Tepidicaulis marinum gen. nov., sp. nov., a novel marine bacterium denitrifying nitrate to nitrous oxide strictly under microaerobic conditions.</title>
        <authorList>
            <person name="Takeuchi M."/>
            <person name="Yamagishi T."/>
            <person name="Kamagata Y."/>
            <person name="Oshima K."/>
            <person name="Hattori M."/>
            <person name="Katayama T."/>
            <person name="Hanada S."/>
            <person name="Tamaki H."/>
            <person name="Marumo K."/>
            <person name="Maeda H."/>
            <person name="Nedachi M."/>
            <person name="Iwasaki W."/>
            <person name="Suwa Y."/>
            <person name="Sakata S."/>
        </authorList>
    </citation>
    <scope>NUCLEOTIDE SEQUENCE [LARGE SCALE GENOMIC DNA]</scope>
    <source>
        <strain evidence="2 3">MA2</strain>
    </source>
</reference>
<dbReference type="RefSeq" id="WP_081875301.1">
    <property type="nucleotide sequence ID" value="NZ_BBIO01000001.1"/>
</dbReference>
<accession>A0A081B738</accession>
<dbReference type="PANTHER" id="PTHR30399:SF1">
    <property type="entry name" value="UTP PYROPHOSPHATASE"/>
    <property type="match status" value="1"/>
</dbReference>
<dbReference type="Gene3D" id="3.30.2010.10">
    <property type="entry name" value="Metalloproteases ('zincins'), catalytic domain"/>
    <property type="match status" value="1"/>
</dbReference>
<feature type="domain" description="YgjP-like metallopeptidase" evidence="1">
    <location>
        <begin position="38"/>
        <end position="236"/>
    </location>
</feature>
<sequence length="259" mass="29103">MSKPPRSSALLTNVIEVDGRRLPVTVRHNPRARRFVLRVDLTAGRICVTSPSRRSMPAALSFAREHKDWIAEQLQIVPDAVPFAPGALIPFRGVLHEIVHEAGARGTVRVEEASETALPKLIVRGDEKFLARRLTDWLKAQARAALNERVLAHSAQVGVRPKRITLRDQTSRWGSCSSSRALSFSWRLIFTPPHVLDYVAAHEAAHLVHMNHGFRFWRLVAELMPDYRAAMKWLENEGPGLHRYGSETGFFESADLAEA</sequence>
<evidence type="ECO:0000259" key="1">
    <source>
        <dbReference type="Pfam" id="PF01863"/>
    </source>
</evidence>
<name>A0A081B738_9HYPH</name>
<evidence type="ECO:0000313" key="3">
    <source>
        <dbReference type="Proteomes" id="UP000028702"/>
    </source>
</evidence>
<dbReference type="InterPro" id="IPR002725">
    <property type="entry name" value="YgjP-like_metallopeptidase"/>
</dbReference>
<organism evidence="2 3">
    <name type="scientific">Tepidicaulis marinus</name>
    <dbReference type="NCBI Taxonomy" id="1333998"/>
    <lineage>
        <taxon>Bacteria</taxon>
        <taxon>Pseudomonadati</taxon>
        <taxon>Pseudomonadota</taxon>
        <taxon>Alphaproteobacteria</taxon>
        <taxon>Hyphomicrobiales</taxon>
        <taxon>Parvibaculaceae</taxon>
        <taxon>Tepidicaulis</taxon>
    </lineage>
</organism>
<dbReference type="EMBL" id="BBIO01000001">
    <property type="protein sequence ID" value="GAK43856.1"/>
    <property type="molecule type" value="Genomic_DNA"/>
</dbReference>
<protein>
    <submittedName>
        <fullName evidence="2">Conserved protein</fullName>
    </submittedName>
</protein>
<dbReference type="AlphaFoldDB" id="A0A081B738"/>
<dbReference type="eggNOG" id="COG1451">
    <property type="taxonomic scope" value="Bacteria"/>
</dbReference>
<keyword evidence="3" id="KW-1185">Reference proteome</keyword>
<dbReference type="Proteomes" id="UP000028702">
    <property type="component" value="Unassembled WGS sequence"/>
</dbReference>
<evidence type="ECO:0000313" key="2">
    <source>
        <dbReference type="EMBL" id="GAK43856.1"/>
    </source>
</evidence>
<dbReference type="PANTHER" id="PTHR30399">
    <property type="entry name" value="UNCHARACTERIZED PROTEIN YGJP"/>
    <property type="match status" value="1"/>
</dbReference>
<proteinExistence type="predicted"/>
<comment type="caution">
    <text evidence="2">The sequence shown here is derived from an EMBL/GenBank/DDBJ whole genome shotgun (WGS) entry which is preliminary data.</text>
</comment>
<dbReference type="InterPro" id="IPR053136">
    <property type="entry name" value="UTP_pyrophosphatase-like"/>
</dbReference>
<dbReference type="Pfam" id="PF01863">
    <property type="entry name" value="YgjP-like"/>
    <property type="match status" value="1"/>
</dbReference>
<dbReference type="CDD" id="cd07344">
    <property type="entry name" value="M48_yhfN_like"/>
    <property type="match status" value="1"/>
</dbReference>
<gene>
    <name evidence="2" type="ORF">M2A_0355</name>
</gene>